<dbReference type="Proteomes" id="UP000234661">
    <property type="component" value="Unassembled WGS sequence"/>
</dbReference>
<dbReference type="EMBL" id="JAOCBF010000009">
    <property type="protein sequence ID" value="MDH0962877.1"/>
    <property type="molecule type" value="Genomic_DNA"/>
</dbReference>
<proteinExistence type="predicted"/>
<evidence type="ECO:0000313" key="1">
    <source>
        <dbReference type="EMBL" id="MDH0962877.1"/>
    </source>
</evidence>
<name>A0A2J4YVX2_9ENTR</name>
<evidence type="ECO:0000313" key="3">
    <source>
        <dbReference type="Proteomes" id="UP000234661"/>
    </source>
</evidence>
<dbReference type="RefSeq" id="WP_025108045.1">
    <property type="nucleotide sequence ID" value="NZ_CAXLPP010000001.1"/>
</dbReference>
<dbReference type="Proteomes" id="UP001159937">
    <property type="component" value="Unassembled WGS sequence"/>
</dbReference>
<accession>A0A2J4YVX2</accession>
<gene>
    <name evidence="2" type="ORF">CWM85_23185</name>
    <name evidence="1" type="ORF">N5C89_08520</name>
</gene>
<reference evidence="1" key="3">
    <citation type="submission" date="2022-09" db="EMBL/GenBank/DDBJ databases">
        <title>Intensive care unit water sources are persistently colonized with multi-drug resistant bacteria and are the site of extensive horizontal gene transfer of antibiotic resistance genes.</title>
        <authorList>
            <person name="Diorio-Toth L."/>
        </authorList>
    </citation>
    <scope>NUCLEOTIDE SEQUENCE</scope>
    <source>
        <strain evidence="1">GD03918</strain>
    </source>
</reference>
<reference evidence="2 3" key="2">
    <citation type="submission" date="2018-01" db="EMBL/GenBank/DDBJ databases">
        <title>Genomic study of Klebsiella pneumoniae.</title>
        <authorList>
            <person name="Yang Y."/>
            <person name="Bicalho R."/>
        </authorList>
    </citation>
    <scope>NUCLEOTIDE SEQUENCE [LARGE SCALE GENOMIC DNA]</scope>
    <source>
        <strain evidence="2 3">A2</strain>
    </source>
</reference>
<protein>
    <recommendedName>
        <fullName evidence="4">Alkanesulfonate ABC transporter permease</fullName>
    </recommendedName>
</protein>
<comment type="caution">
    <text evidence="2">The sequence shown here is derived from an EMBL/GenBank/DDBJ whole genome shotgun (WGS) entry which is preliminary data.</text>
</comment>
<organism evidence="2 3">
    <name type="scientific">Klebsiella michiganensis</name>
    <dbReference type="NCBI Taxonomy" id="1134687"/>
    <lineage>
        <taxon>Bacteria</taxon>
        <taxon>Pseudomonadati</taxon>
        <taxon>Pseudomonadota</taxon>
        <taxon>Gammaproteobacteria</taxon>
        <taxon>Enterobacterales</taxon>
        <taxon>Enterobacteriaceae</taxon>
        <taxon>Klebsiella/Raoultella group</taxon>
        <taxon>Klebsiella</taxon>
    </lineage>
</organism>
<evidence type="ECO:0008006" key="4">
    <source>
        <dbReference type="Google" id="ProtNLM"/>
    </source>
</evidence>
<dbReference type="EMBL" id="PIET01000856">
    <property type="protein sequence ID" value="PLM54782.1"/>
    <property type="molecule type" value="Genomic_DNA"/>
</dbReference>
<sequence>MAISTDINYPAEYLPCPLKENFGLKPTSPLKSSTMVTGRRRQRRAYTSVPSQTSVAWIFTDGQAQLFEAWVRDITMDGANWFNMPLLTPLGQQDYVCRFTDDFYEGPTPEGGKYWRYTATLELWERPILPPGWAEFPDFIVNSDILDLAVNREWPEA</sequence>
<evidence type="ECO:0000313" key="2">
    <source>
        <dbReference type="EMBL" id="PLM54782.1"/>
    </source>
</evidence>
<reference evidence="2 3" key="1">
    <citation type="submission" date="2017-11" db="EMBL/GenBank/DDBJ databases">
        <authorList>
            <person name="Han C.G."/>
        </authorList>
    </citation>
    <scope>NUCLEOTIDE SEQUENCE [LARGE SCALE GENOMIC DNA]</scope>
    <source>
        <strain evidence="2 3">A2</strain>
    </source>
</reference>
<dbReference type="AlphaFoldDB" id="A0A2J4YVX2"/>